<organism evidence="4">
    <name type="scientific">Hexamita inflata</name>
    <dbReference type="NCBI Taxonomy" id="28002"/>
    <lineage>
        <taxon>Eukaryota</taxon>
        <taxon>Metamonada</taxon>
        <taxon>Diplomonadida</taxon>
        <taxon>Hexamitidae</taxon>
        <taxon>Hexamitinae</taxon>
        <taxon>Hexamita</taxon>
    </lineage>
</organism>
<evidence type="ECO:0000313" key="5">
    <source>
        <dbReference type="EMBL" id="CAL5971782.1"/>
    </source>
</evidence>
<keyword evidence="1" id="KW-0433">Leucine-rich repeat</keyword>
<dbReference type="PANTHER" id="PTHR46652:SF3">
    <property type="entry name" value="LEUCINE-RICH REPEAT-CONTAINING PROTEIN 9"/>
    <property type="match status" value="1"/>
</dbReference>
<comment type="caution">
    <text evidence="4">The sequence shown here is derived from an EMBL/GenBank/DDBJ whole genome shotgun (WGS) entry which is preliminary data.</text>
</comment>
<reference evidence="5 6" key="2">
    <citation type="submission" date="2024-07" db="EMBL/GenBank/DDBJ databases">
        <authorList>
            <person name="Akdeniz Z."/>
        </authorList>
    </citation>
    <scope>NUCLEOTIDE SEQUENCE [LARGE SCALE GENOMIC DNA]</scope>
</reference>
<protein>
    <submittedName>
        <fullName evidence="4">Leucine-rich repeat domain-containing protein</fullName>
    </submittedName>
    <submittedName>
        <fullName evidence="5">Leucine-rich_repeat domain-containing protein</fullName>
    </submittedName>
</protein>
<evidence type="ECO:0000313" key="4">
    <source>
        <dbReference type="EMBL" id="CAI9927022.1"/>
    </source>
</evidence>
<dbReference type="EMBL" id="CAXDID020000003">
    <property type="protein sequence ID" value="CAL5971782.1"/>
    <property type="molecule type" value="Genomic_DNA"/>
</dbReference>
<dbReference type="PANTHER" id="PTHR46652">
    <property type="entry name" value="LEUCINE-RICH REPEAT AND IQ DOMAIN-CONTAINING PROTEIN 1-RELATED"/>
    <property type="match status" value="1"/>
</dbReference>
<dbReference type="InterPro" id="IPR032675">
    <property type="entry name" value="LRR_dom_sf"/>
</dbReference>
<sequence length="440" mass="50678">MTTKYEYLIQEGNLVIGEDPDLINLKFLEKFNIITLKLFISQSIRIQLQNKSLTELTVQLQTVMVSQQVLNLKIDDLELENLEVLLLEYNNMNNDQLYNIVKFKKLHTLDVSKNSVDLTHIHSVTSLTKLSMRQCGLKNIELISSLVNLEDLDISYNDCIDLSPLQNVTSLTKLVMQDCALTNIDQIVPLTNLRVLDLSKNLLQNIDSIGQLKNLTDFSCKFNYNIDITSLQNLVGLINLDLRRCNLRQLGALKPLINLQFLDISRNSNINITELQYLRSLTHLYLFGCSVASIYVLRPLVSLENLNIAINEIVYLDANLCKLQNLKLLKMENNLVSDFSSIETHHNFDNVDKYGYRGFNIQNQKTPSLQQLNLANKMKRIEDPNISLKENKIKHKTLKTKLKQFQLEINALTEHARSNYFQFTFSIAHLFEQLNKTVSQ</sequence>
<dbReference type="SUPFAM" id="SSF52058">
    <property type="entry name" value="L domain-like"/>
    <property type="match status" value="1"/>
</dbReference>
<keyword evidence="6" id="KW-1185">Reference proteome</keyword>
<keyword evidence="3" id="KW-0175">Coiled coil</keyword>
<feature type="coiled-coil region" evidence="3">
    <location>
        <begin position="388"/>
        <end position="415"/>
    </location>
</feature>
<dbReference type="InterPro" id="IPR050836">
    <property type="entry name" value="SDS22/Internalin_LRR"/>
</dbReference>
<dbReference type="PROSITE" id="PS51450">
    <property type="entry name" value="LRR"/>
    <property type="match status" value="1"/>
</dbReference>
<dbReference type="AlphaFoldDB" id="A0AA86NUW8"/>
<evidence type="ECO:0000256" key="3">
    <source>
        <dbReference type="SAM" id="Coils"/>
    </source>
</evidence>
<keyword evidence="2" id="KW-0677">Repeat</keyword>
<dbReference type="EMBL" id="CATOUU010000380">
    <property type="protein sequence ID" value="CAI9927022.1"/>
    <property type="molecule type" value="Genomic_DNA"/>
</dbReference>
<evidence type="ECO:0000313" key="6">
    <source>
        <dbReference type="Proteomes" id="UP001642409"/>
    </source>
</evidence>
<accession>A0AA86NUW8</accession>
<dbReference type="InterPro" id="IPR001611">
    <property type="entry name" value="Leu-rich_rpt"/>
</dbReference>
<name>A0AA86NUW8_9EUKA</name>
<gene>
    <name evidence="4" type="ORF">HINF_LOCUS14667</name>
    <name evidence="5" type="ORF">HINF_LOCUS1577</name>
</gene>
<dbReference type="Proteomes" id="UP001642409">
    <property type="component" value="Unassembled WGS sequence"/>
</dbReference>
<evidence type="ECO:0000256" key="1">
    <source>
        <dbReference type="ARBA" id="ARBA00022614"/>
    </source>
</evidence>
<evidence type="ECO:0000256" key="2">
    <source>
        <dbReference type="ARBA" id="ARBA00022737"/>
    </source>
</evidence>
<reference evidence="4" key="1">
    <citation type="submission" date="2023-06" db="EMBL/GenBank/DDBJ databases">
        <authorList>
            <person name="Kurt Z."/>
        </authorList>
    </citation>
    <scope>NUCLEOTIDE SEQUENCE</scope>
</reference>
<dbReference type="Gene3D" id="3.80.10.10">
    <property type="entry name" value="Ribonuclease Inhibitor"/>
    <property type="match status" value="1"/>
</dbReference>
<proteinExistence type="predicted"/>